<dbReference type="GeneID" id="34518957"/>
<dbReference type="HOGENOM" id="CLU_081974_4_0_1"/>
<dbReference type="SUPFAM" id="SSF55248">
    <property type="entry name" value="PCD-like"/>
    <property type="match status" value="1"/>
</dbReference>
<dbReference type="PANTHER" id="PTHR12599:SF0">
    <property type="entry name" value="PTERIN-4-ALPHA-CARBINOLAMINE DEHYDRATASE"/>
    <property type="match status" value="1"/>
</dbReference>
<dbReference type="EMBL" id="HG793126">
    <property type="protein sequence ID" value="CDK25557.1"/>
    <property type="molecule type" value="Genomic_DNA"/>
</dbReference>
<evidence type="ECO:0000256" key="4">
    <source>
        <dbReference type="ARBA" id="ARBA00023239"/>
    </source>
</evidence>
<evidence type="ECO:0000256" key="1">
    <source>
        <dbReference type="ARBA" id="ARBA00001554"/>
    </source>
</evidence>
<sequence length="121" mass="13978">MVNIIKRVGLEKLSQAEILLKLTKLQVDSRTVWTGVQTNGDAVDCLSGDFRFKNFEDTWSFLTLVAMRSHLKGHHPTITNTYNRVKIDLTTHDVKGLTTIDFEMAEKFQENFRKFQTKSDK</sequence>
<evidence type="ECO:0000256" key="5">
    <source>
        <dbReference type="ARBA" id="ARBA00030497"/>
    </source>
</evidence>
<dbReference type="STRING" id="1382522.W6MLA1"/>
<dbReference type="GO" id="GO:0030437">
    <property type="term" value="P:ascospore formation"/>
    <property type="evidence" value="ECO:0007669"/>
    <property type="project" value="EnsemblFungi"/>
</dbReference>
<evidence type="ECO:0000313" key="6">
    <source>
        <dbReference type="EMBL" id="CDK25557.1"/>
    </source>
</evidence>
<dbReference type="Pfam" id="PF01329">
    <property type="entry name" value="Pterin_4a"/>
    <property type="match status" value="1"/>
</dbReference>
<comment type="similarity">
    <text evidence="2">Belongs to the pterin-4-alpha-carbinolamine dehydratase family.</text>
</comment>
<protein>
    <recommendedName>
        <fullName evidence="3">4a-hydroxytetrahydrobiopterin dehydratase</fullName>
        <ecNumber evidence="3">4.2.1.96</ecNumber>
    </recommendedName>
    <alternativeName>
        <fullName evidence="5">4-alpha-hydroxy-tetrahydropterin dehydratase</fullName>
    </alternativeName>
</protein>
<dbReference type="RefSeq" id="XP_022457569.1">
    <property type="nucleotide sequence ID" value="XM_022603716.1"/>
</dbReference>
<keyword evidence="7" id="KW-1185">Reference proteome</keyword>
<dbReference type="GO" id="GO:0042764">
    <property type="term" value="C:ascospore-type prospore"/>
    <property type="evidence" value="ECO:0007669"/>
    <property type="project" value="EnsemblFungi"/>
</dbReference>
<dbReference type="Proteomes" id="UP000019384">
    <property type="component" value="Unassembled WGS sequence"/>
</dbReference>
<dbReference type="InterPro" id="IPR036428">
    <property type="entry name" value="PCD_sf"/>
</dbReference>
<gene>
    <name evidence="6" type="ORF">KUCA_T00001527001</name>
</gene>
<keyword evidence="4" id="KW-0456">Lyase</keyword>
<evidence type="ECO:0000256" key="2">
    <source>
        <dbReference type="ARBA" id="ARBA00006472"/>
    </source>
</evidence>
<dbReference type="EC" id="4.2.1.96" evidence="3"/>
<dbReference type="PANTHER" id="PTHR12599">
    <property type="entry name" value="PTERIN-4-ALPHA-CARBINOLAMINE DEHYDRATASE"/>
    <property type="match status" value="1"/>
</dbReference>
<dbReference type="AlphaFoldDB" id="W6MLA1"/>
<dbReference type="GO" id="GO:0006729">
    <property type="term" value="P:tetrahydrobiopterin biosynthetic process"/>
    <property type="evidence" value="ECO:0007669"/>
    <property type="project" value="InterPro"/>
</dbReference>
<dbReference type="InterPro" id="IPR001533">
    <property type="entry name" value="Pterin_deHydtase"/>
</dbReference>
<dbReference type="GO" id="GO:0008124">
    <property type="term" value="F:4-alpha-hydroxytetrahydrobiopterin dehydratase activity"/>
    <property type="evidence" value="ECO:0007669"/>
    <property type="project" value="UniProtKB-EC"/>
</dbReference>
<accession>W6MLA1</accession>
<evidence type="ECO:0000313" key="7">
    <source>
        <dbReference type="Proteomes" id="UP000019384"/>
    </source>
</evidence>
<dbReference type="CDD" id="cd00488">
    <property type="entry name" value="PCD_DCoH"/>
    <property type="match status" value="1"/>
</dbReference>
<reference evidence="6" key="2">
    <citation type="submission" date="2014-02" db="EMBL/GenBank/DDBJ databases">
        <title>Complete DNA sequence of /Kuraishia capsulata/ illustrates novel genomic features among budding yeasts (/Saccharomycotina/).</title>
        <authorList>
            <person name="Morales L."/>
            <person name="Noel B."/>
            <person name="Porcel B."/>
            <person name="Marcet-Houben M."/>
            <person name="Hullo M-F."/>
            <person name="Sacerdot C."/>
            <person name="Tekaia F."/>
            <person name="Leh-Louis V."/>
            <person name="Despons L."/>
            <person name="Khanna V."/>
            <person name="Aury J-M."/>
            <person name="Barbe V."/>
            <person name="Couloux A."/>
            <person name="Labadie K."/>
            <person name="Pelletier E."/>
            <person name="Souciet J-L."/>
            <person name="Boekhout T."/>
            <person name="Gabaldon T."/>
            <person name="Wincker P."/>
            <person name="Dujon B."/>
        </authorList>
    </citation>
    <scope>NUCLEOTIDE SEQUENCE</scope>
    <source>
        <strain evidence="6">CBS 1993</strain>
    </source>
</reference>
<organism evidence="6 7">
    <name type="scientific">Kuraishia capsulata CBS 1993</name>
    <dbReference type="NCBI Taxonomy" id="1382522"/>
    <lineage>
        <taxon>Eukaryota</taxon>
        <taxon>Fungi</taxon>
        <taxon>Dikarya</taxon>
        <taxon>Ascomycota</taxon>
        <taxon>Saccharomycotina</taxon>
        <taxon>Pichiomycetes</taxon>
        <taxon>Pichiales</taxon>
        <taxon>Pichiaceae</taxon>
        <taxon>Kuraishia</taxon>
    </lineage>
</organism>
<evidence type="ECO:0000256" key="3">
    <source>
        <dbReference type="ARBA" id="ARBA00013252"/>
    </source>
</evidence>
<comment type="catalytic activity">
    <reaction evidence="1">
        <text>(4aS,6R)-4a-hydroxy-L-erythro-5,6,7,8-tetrahydrobiopterin = (6R)-L-erythro-6,7-dihydrobiopterin + H2O</text>
        <dbReference type="Rhea" id="RHEA:11920"/>
        <dbReference type="ChEBI" id="CHEBI:15377"/>
        <dbReference type="ChEBI" id="CHEBI:15642"/>
        <dbReference type="ChEBI" id="CHEBI:43120"/>
        <dbReference type="EC" id="4.2.1.96"/>
    </reaction>
</comment>
<dbReference type="OrthoDB" id="277398at2759"/>
<proteinExistence type="inferred from homology"/>
<dbReference type="Gene3D" id="3.30.1360.20">
    <property type="entry name" value="Transcriptional coactivator/pterin dehydratase"/>
    <property type="match status" value="1"/>
</dbReference>
<name>W6MLA1_9ASCO</name>
<reference evidence="6" key="1">
    <citation type="submission" date="2013-12" db="EMBL/GenBank/DDBJ databases">
        <authorList>
            <person name="Genoscope - CEA"/>
        </authorList>
    </citation>
    <scope>NUCLEOTIDE SEQUENCE</scope>
    <source>
        <strain evidence="6">CBS 1993</strain>
    </source>
</reference>